<proteinExistence type="predicted"/>
<dbReference type="AlphaFoldDB" id="A0A371RIV2"/>
<protein>
    <submittedName>
        <fullName evidence="3">Uncharacterized protein</fullName>
    </submittedName>
</protein>
<dbReference type="InParanoid" id="A0A371RIV2"/>
<feature type="region of interest" description="Disordered" evidence="1">
    <location>
        <begin position="1"/>
        <end position="23"/>
    </location>
</feature>
<feature type="compositionally biased region" description="Basic and acidic residues" evidence="1">
    <location>
        <begin position="1"/>
        <end position="11"/>
    </location>
</feature>
<accession>A0A371RIV2</accession>
<keyword evidence="2" id="KW-0472">Membrane</keyword>
<dbReference type="Proteomes" id="UP000264589">
    <property type="component" value="Unassembled WGS sequence"/>
</dbReference>
<evidence type="ECO:0000313" key="4">
    <source>
        <dbReference type="Proteomes" id="UP000264589"/>
    </source>
</evidence>
<reference evidence="3 4" key="1">
    <citation type="submission" date="2018-08" db="EMBL/GenBank/DDBJ databases">
        <title>Parvularcula sp. SM1705, isolated from surface water of the South Sea China.</title>
        <authorList>
            <person name="Sun L."/>
        </authorList>
    </citation>
    <scope>NUCLEOTIDE SEQUENCE [LARGE SCALE GENOMIC DNA]</scope>
    <source>
        <strain evidence="3 4">SM1705</strain>
    </source>
</reference>
<organism evidence="3 4">
    <name type="scientific">Parvularcula marina</name>
    <dbReference type="NCBI Taxonomy" id="2292771"/>
    <lineage>
        <taxon>Bacteria</taxon>
        <taxon>Pseudomonadati</taxon>
        <taxon>Pseudomonadota</taxon>
        <taxon>Alphaproteobacteria</taxon>
        <taxon>Parvularculales</taxon>
        <taxon>Parvularculaceae</taxon>
        <taxon>Parvularcula</taxon>
    </lineage>
</organism>
<dbReference type="RefSeq" id="WP_116392019.1">
    <property type="nucleotide sequence ID" value="NZ_QUQO01000001.1"/>
</dbReference>
<evidence type="ECO:0000256" key="1">
    <source>
        <dbReference type="SAM" id="MobiDB-lite"/>
    </source>
</evidence>
<feature type="transmembrane region" description="Helical" evidence="2">
    <location>
        <begin position="54"/>
        <end position="74"/>
    </location>
</feature>
<comment type="caution">
    <text evidence="3">The sequence shown here is derived from an EMBL/GenBank/DDBJ whole genome shotgun (WGS) entry which is preliminary data.</text>
</comment>
<keyword evidence="2" id="KW-1133">Transmembrane helix</keyword>
<keyword evidence="2" id="KW-0812">Transmembrane</keyword>
<dbReference type="EMBL" id="QUQO01000001">
    <property type="protein sequence ID" value="RFB05387.1"/>
    <property type="molecule type" value="Genomic_DNA"/>
</dbReference>
<sequence length="79" mass="8609">MSIGDLERNASDEASPTKGSSPKWAAIPSVIFVIYYLLQMSFPDQIAARIPNEVHAGILIAGAASFILFAWQLMKARKS</sequence>
<evidence type="ECO:0000313" key="3">
    <source>
        <dbReference type="EMBL" id="RFB05387.1"/>
    </source>
</evidence>
<evidence type="ECO:0000256" key="2">
    <source>
        <dbReference type="SAM" id="Phobius"/>
    </source>
</evidence>
<name>A0A371RIV2_9PROT</name>
<keyword evidence="4" id="KW-1185">Reference proteome</keyword>
<gene>
    <name evidence="3" type="ORF">DX908_09025</name>
</gene>
<feature type="transmembrane region" description="Helical" evidence="2">
    <location>
        <begin position="24"/>
        <end position="42"/>
    </location>
</feature>